<dbReference type="EMBL" id="SRLO01008411">
    <property type="protein sequence ID" value="TNN27362.1"/>
    <property type="molecule type" value="Genomic_DNA"/>
</dbReference>
<dbReference type="AlphaFoldDB" id="A0A4Z2EGC5"/>
<evidence type="ECO:0000313" key="1">
    <source>
        <dbReference type="EMBL" id="TNN27362.1"/>
    </source>
</evidence>
<keyword evidence="2" id="KW-1185">Reference proteome</keyword>
<protein>
    <submittedName>
        <fullName evidence="1">Uncharacterized protein</fullName>
    </submittedName>
</protein>
<sequence length="218" mass="22673">MVRGAEGEPLADALLDCPDLFTLSTLSPLHLGHEGGQLLPPVVAEGEAALLGRLQPALLDGVKPLNIKTPNPCSVACGAERPPGPHLEGEAEGEAAPGVSVLGQPGQPGLQAAAVQLVQLLIHQPPLRRGHLKRGVGGRIGPAAVGLTPVTKWTGVNVLYGDSLGVGVRLLEGFCQLPLSALGLPGNGRIVVPHPAQLPEKRTHTENTWITSTRCRER</sequence>
<gene>
    <name evidence="1" type="ORF">EYF80_062494</name>
</gene>
<accession>A0A4Z2EGC5</accession>
<evidence type="ECO:0000313" key="2">
    <source>
        <dbReference type="Proteomes" id="UP000314294"/>
    </source>
</evidence>
<organism evidence="1 2">
    <name type="scientific">Liparis tanakae</name>
    <name type="common">Tanaka's snailfish</name>
    <dbReference type="NCBI Taxonomy" id="230148"/>
    <lineage>
        <taxon>Eukaryota</taxon>
        <taxon>Metazoa</taxon>
        <taxon>Chordata</taxon>
        <taxon>Craniata</taxon>
        <taxon>Vertebrata</taxon>
        <taxon>Euteleostomi</taxon>
        <taxon>Actinopterygii</taxon>
        <taxon>Neopterygii</taxon>
        <taxon>Teleostei</taxon>
        <taxon>Neoteleostei</taxon>
        <taxon>Acanthomorphata</taxon>
        <taxon>Eupercaria</taxon>
        <taxon>Perciformes</taxon>
        <taxon>Cottioidei</taxon>
        <taxon>Cottales</taxon>
        <taxon>Liparidae</taxon>
        <taxon>Liparis</taxon>
    </lineage>
</organism>
<dbReference type="Proteomes" id="UP000314294">
    <property type="component" value="Unassembled WGS sequence"/>
</dbReference>
<proteinExistence type="predicted"/>
<name>A0A4Z2EGC5_9TELE</name>
<reference evidence="1 2" key="1">
    <citation type="submission" date="2019-03" db="EMBL/GenBank/DDBJ databases">
        <title>First draft genome of Liparis tanakae, snailfish: a comprehensive survey of snailfish specific genes.</title>
        <authorList>
            <person name="Kim W."/>
            <person name="Song I."/>
            <person name="Jeong J.-H."/>
            <person name="Kim D."/>
            <person name="Kim S."/>
            <person name="Ryu S."/>
            <person name="Song J.Y."/>
            <person name="Lee S.K."/>
        </authorList>
    </citation>
    <scope>NUCLEOTIDE SEQUENCE [LARGE SCALE GENOMIC DNA]</scope>
    <source>
        <tissue evidence="1">Muscle</tissue>
    </source>
</reference>
<comment type="caution">
    <text evidence="1">The sequence shown here is derived from an EMBL/GenBank/DDBJ whole genome shotgun (WGS) entry which is preliminary data.</text>
</comment>